<protein>
    <recommendedName>
        <fullName evidence="11">Glutathione hydrolase proenzyme</fullName>
        <ecNumber evidence="11">2.3.2.2</ecNumber>
        <ecNumber evidence="11">3.4.19.13</ecNumber>
    </recommendedName>
    <component>
        <recommendedName>
            <fullName evidence="11">Glutathione hydrolase large chain</fullName>
        </recommendedName>
    </component>
    <component>
        <recommendedName>
            <fullName evidence="11">Glutathione hydrolase small chain</fullName>
        </recommendedName>
    </component>
</protein>
<feature type="active site" description="Nucleophile" evidence="9">
    <location>
        <position position="375"/>
    </location>
</feature>
<dbReference type="InterPro" id="IPR029055">
    <property type="entry name" value="Ntn_hydrolases_N"/>
</dbReference>
<dbReference type="EC" id="2.3.2.2" evidence="11"/>
<dbReference type="GO" id="GO:0006751">
    <property type="term" value="P:glutathione catabolic process"/>
    <property type="evidence" value="ECO:0007669"/>
    <property type="project" value="UniProtKB-UniRule"/>
</dbReference>
<comment type="PTM">
    <text evidence="11">Cleaved by autocatalysis into a large and a small subunit.</text>
</comment>
<dbReference type="PANTHER" id="PTHR43199">
    <property type="entry name" value="GLUTATHIONE HYDROLASE"/>
    <property type="match status" value="1"/>
</dbReference>
<dbReference type="InterPro" id="IPR000101">
    <property type="entry name" value="GGT_peptidase"/>
</dbReference>
<dbReference type="InterPro" id="IPR043138">
    <property type="entry name" value="GGT_lsub"/>
</dbReference>
<keyword evidence="5 11" id="KW-0378">Hydrolase</keyword>
<gene>
    <name evidence="12" type="primary">ggt</name>
    <name evidence="12" type="ORF">KK083_13320</name>
</gene>
<comment type="catalytic activity">
    <reaction evidence="1 11">
        <text>an S-substituted glutathione + H2O = an S-substituted L-cysteinylglycine + L-glutamate</text>
        <dbReference type="Rhea" id="RHEA:59468"/>
        <dbReference type="ChEBI" id="CHEBI:15377"/>
        <dbReference type="ChEBI" id="CHEBI:29985"/>
        <dbReference type="ChEBI" id="CHEBI:90779"/>
        <dbReference type="ChEBI" id="CHEBI:143103"/>
        <dbReference type="EC" id="3.4.19.13"/>
    </reaction>
</comment>
<evidence type="ECO:0000256" key="6">
    <source>
        <dbReference type="ARBA" id="ARBA00023145"/>
    </source>
</evidence>
<dbReference type="InterPro" id="IPR043137">
    <property type="entry name" value="GGT_ssub_C"/>
</dbReference>
<comment type="similarity">
    <text evidence="3 11">Belongs to the gamma-glutamyltransferase family.</text>
</comment>
<comment type="caution">
    <text evidence="12">The sequence shown here is derived from an EMBL/GenBank/DDBJ whole genome shotgun (WGS) entry which is preliminary data.</text>
</comment>
<dbReference type="Gene3D" id="3.60.20.40">
    <property type="match status" value="1"/>
</dbReference>
<dbReference type="GO" id="GO:0036374">
    <property type="term" value="F:glutathione hydrolase activity"/>
    <property type="evidence" value="ECO:0007669"/>
    <property type="project" value="UniProtKB-UniRule"/>
</dbReference>
<evidence type="ECO:0000256" key="11">
    <source>
        <dbReference type="RuleBase" id="RU368036"/>
    </source>
</evidence>
<feature type="binding site" evidence="10">
    <location>
        <position position="468"/>
    </location>
    <ligand>
        <name>L-glutamate</name>
        <dbReference type="ChEBI" id="CHEBI:29985"/>
    </ligand>
</feature>
<dbReference type="GO" id="GO:0006750">
    <property type="term" value="P:glutathione biosynthetic process"/>
    <property type="evidence" value="ECO:0007669"/>
    <property type="project" value="UniProtKB-KW"/>
</dbReference>
<keyword evidence="7 11" id="KW-0012">Acyltransferase</keyword>
<accession>A0AAP2GPV5</accession>
<evidence type="ECO:0000256" key="4">
    <source>
        <dbReference type="ARBA" id="ARBA00022679"/>
    </source>
</evidence>
<comment type="subunit">
    <text evidence="11">This enzyme consists of two polypeptide chains, which are synthesized in precursor form from a single polypeptide.</text>
</comment>
<dbReference type="NCBIfam" id="TIGR00066">
    <property type="entry name" value="g_glut_trans"/>
    <property type="match status" value="1"/>
</dbReference>
<comment type="pathway">
    <text evidence="11">Sulfur metabolism; glutathione metabolism.</text>
</comment>
<organism evidence="12 13">
    <name type="scientific">Chryseosolibacter histidini</name>
    <dbReference type="NCBI Taxonomy" id="2782349"/>
    <lineage>
        <taxon>Bacteria</taxon>
        <taxon>Pseudomonadati</taxon>
        <taxon>Bacteroidota</taxon>
        <taxon>Cytophagia</taxon>
        <taxon>Cytophagales</taxon>
        <taxon>Chryseotaleaceae</taxon>
        <taxon>Chryseosolibacter</taxon>
    </lineage>
</organism>
<comment type="catalytic activity">
    <reaction evidence="8 11">
        <text>an N-terminal (5-L-glutamyl)-[peptide] + an alpha-amino acid = 5-L-glutamyl amino acid + an N-terminal L-alpha-aminoacyl-[peptide]</text>
        <dbReference type="Rhea" id="RHEA:23904"/>
        <dbReference type="Rhea" id="RHEA-COMP:9780"/>
        <dbReference type="Rhea" id="RHEA-COMP:9795"/>
        <dbReference type="ChEBI" id="CHEBI:77644"/>
        <dbReference type="ChEBI" id="CHEBI:78597"/>
        <dbReference type="ChEBI" id="CHEBI:78599"/>
        <dbReference type="ChEBI" id="CHEBI:78608"/>
        <dbReference type="EC" id="2.3.2.2"/>
    </reaction>
</comment>
<evidence type="ECO:0000256" key="2">
    <source>
        <dbReference type="ARBA" id="ARBA00001089"/>
    </source>
</evidence>
<evidence type="ECO:0000313" key="13">
    <source>
        <dbReference type="Proteomes" id="UP001319200"/>
    </source>
</evidence>
<dbReference type="RefSeq" id="WP_254163737.1">
    <property type="nucleotide sequence ID" value="NZ_JAHESF010000011.1"/>
</dbReference>
<dbReference type="GO" id="GO:0103068">
    <property type="term" value="F:leukotriene C4 gamma-glutamyl transferase activity"/>
    <property type="evidence" value="ECO:0007669"/>
    <property type="project" value="UniProtKB-EC"/>
</dbReference>
<dbReference type="SUPFAM" id="SSF56235">
    <property type="entry name" value="N-terminal nucleophile aminohydrolases (Ntn hydrolases)"/>
    <property type="match status" value="1"/>
</dbReference>
<feature type="binding site" evidence="10">
    <location>
        <position position="99"/>
    </location>
    <ligand>
        <name>L-glutamate</name>
        <dbReference type="ChEBI" id="CHEBI:29985"/>
    </ligand>
</feature>
<dbReference type="EC" id="3.4.19.13" evidence="11"/>
<evidence type="ECO:0000256" key="3">
    <source>
        <dbReference type="ARBA" id="ARBA00009381"/>
    </source>
</evidence>
<evidence type="ECO:0000256" key="1">
    <source>
        <dbReference type="ARBA" id="ARBA00001049"/>
    </source>
</evidence>
<evidence type="ECO:0000313" key="12">
    <source>
        <dbReference type="EMBL" id="MBT1697867.1"/>
    </source>
</evidence>
<dbReference type="PANTHER" id="PTHR43199:SF1">
    <property type="entry name" value="GLUTATHIONE HYDROLASE PROENZYME"/>
    <property type="match status" value="1"/>
</dbReference>
<dbReference type="AlphaFoldDB" id="A0AAP2GPV5"/>
<keyword evidence="6 11" id="KW-0865">Zymogen</keyword>
<evidence type="ECO:0000256" key="7">
    <source>
        <dbReference type="ARBA" id="ARBA00023315"/>
    </source>
</evidence>
<keyword evidence="4 11" id="KW-0808">Transferase</keyword>
<feature type="binding site" evidence="10">
    <location>
        <begin position="446"/>
        <end position="447"/>
    </location>
    <ligand>
        <name>L-glutamate</name>
        <dbReference type="ChEBI" id="CHEBI:29985"/>
    </ligand>
</feature>
<dbReference type="EMBL" id="JAHESF010000011">
    <property type="protein sequence ID" value="MBT1697867.1"/>
    <property type="molecule type" value="Genomic_DNA"/>
</dbReference>
<reference evidence="12 13" key="1">
    <citation type="submission" date="2021-05" db="EMBL/GenBank/DDBJ databases">
        <title>A Polyphasic approach of four new species of the genus Ohtaekwangia: Ohtaekwangia histidinii sp. nov., Ohtaekwangia cretensis sp. nov., Ohtaekwangia indiensis sp. nov., Ohtaekwangia reichenbachii sp. nov. from diverse environment.</title>
        <authorList>
            <person name="Octaviana S."/>
        </authorList>
    </citation>
    <scope>NUCLEOTIDE SEQUENCE [LARGE SCALE GENOMIC DNA]</scope>
    <source>
        <strain evidence="12 13">PWU4</strain>
    </source>
</reference>
<dbReference type="Pfam" id="PF01019">
    <property type="entry name" value="G_glu_transpept"/>
    <property type="match status" value="1"/>
</dbReference>
<keyword evidence="11" id="KW-0317">Glutathione biosynthesis</keyword>
<dbReference type="Proteomes" id="UP001319200">
    <property type="component" value="Unassembled WGS sequence"/>
</dbReference>
<proteinExistence type="inferred from homology"/>
<evidence type="ECO:0000256" key="5">
    <source>
        <dbReference type="ARBA" id="ARBA00022801"/>
    </source>
</evidence>
<evidence type="ECO:0000256" key="8">
    <source>
        <dbReference type="ARBA" id="ARBA00047417"/>
    </source>
</evidence>
<evidence type="ECO:0000256" key="10">
    <source>
        <dbReference type="PIRSR" id="PIRSR600101-2"/>
    </source>
</evidence>
<evidence type="ECO:0000256" key="9">
    <source>
        <dbReference type="PIRSR" id="PIRSR600101-1"/>
    </source>
</evidence>
<dbReference type="PRINTS" id="PR01210">
    <property type="entry name" value="GGTRANSPTASE"/>
</dbReference>
<dbReference type="InterPro" id="IPR051792">
    <property type="entry name" value="GGT_bact"/>
</dbReference>
<sequence>MKHRIASILLLVLLLPLVALTPTGGRIPSYAQHGMVVSASTIASEVGRDILKKGGNAIDAAVATAFALAVTWPAAGNIGGGGFIVYRDHQGKVTTFDFREKAPLAANAKMYLNEKGELIDELNHTGLLSVGVPGTVAGLYQAHAKYGKLPWAKLVQPAVELADKGIPISYALNQQAKNMRKTWEQFPSTMAVMYKGDKSYYEPGETWKQPELAKTLKRIKKNGRDGFYKGETAEKLAAFMKANNGIITTQDLEQYQAVERKPVEGTYRNVKVFTMPPPSSGGTALVEMLNILEGYDLKALGYKSADYIHVLSETMRRAFADRAEHMGDPDFNPDLPIAKLTSKEYAARLRKTITMDLASASDSSRYGQLYEGTSTTHLSVVDEQGGAVSLTYTLERSYGSQVVAEGLGFFLNDEMGDFNPVPGVTRTDGLIGSEPNQIKPGKRMLSSMTPTILEKDGKLFMVIGAPGGRTIINTVLQVILNVVDHDMNIAQAIEAPRIHHQWLPDRLNFELYGLSPDTQEKLKIKGHNINELNHNMQGNAMGIIVIPQSGLRSGAADSRSADGGVAGY</sequence>
<dbReference type="Gene3D" id="1.10.246.130">
    <property type="match status" value="1"/>
</dbReference>
<name>A0AAP2GPV5_9BACT</name>
<keyword evidence="13" id="KW-1185">Reference proteome</keyword>
<comment type="catalytic activity">
    <reaction evidence="2 11">
        <text>glutathione + H2O = L-cysteinylglycine + L-glutamate</text>
        <dbReference type="Rhea" id="RHEA:28807"/>
        <dbReference type="ChEBI" id="CHEBI:15377"/>
        <dbReference type="ChEBI" id="CHEBI:29985"/>
        <dbReference type="ChEBI" id="CHEBI:57925"/>
        <dbReference type="ChEBI" id="CHEBI:61694"/>
        <dbReference type="EC" id="3.4.19.13"/>
    </reaction>
</comment>
<feature type="binding site" evidence="10">
    <location>
        <position position="417"/>
    </location>
    <ligand>
        <name>L-glutamate</name>
        <dbReference type="ChEBI" id="CHEBI:29985"/>
    </ligand>
</feature>